<feature type="transmembrane region" description="Helical" evidence="18">
    <location>
        <begin position="283"/>
        <end position="309"/>
    </location>
</feature>
<dbReference type="GO" id="GO:0032153">
    <property type="term" value="C:cell division site"/>
    <property type="evidence" value="ECO:0007669"/>
    <property type="project" value="TreeGrafter"/>
</dbReference>
<comment type="similarity">
    <text evidence="11">Belongs to the SEDS family. FtsW subfamily.</text>
</comment>
<dbReference type="RefSeq" id="WP_024369995.1">
    <property type="nucleotide sequence ID" value="NZ_UGGP01000001.1"/>
</dbReference>
<protein>
    <recommendedName>
        <fullName evidence="12">Probable peptidoglycan glycosyltransferase FtsW</fullName>
        <ecNumber evidence="14">2.4.99.28</ecNumber>
    </recommendedName>
    <alternativeName>
        <fullName evidence="13">Cell division protein FtsW</fullName>
    </alternativeName>
    <alternativeName>
        <fullName evidence="10">Cell wall polymerase</fullName>
    </alternativeName>
    <alternativeName>
        <fullName evidence="9">Peptidoglycan polymerase</fullName>
    </alternativeName>
</protein>
<keyword evidence="6" id="KW-0573">Peptidoglycan synthesis</keyword>
<dbReference type="Pfam" id="PF01098">
    <property type="entry name" value="FTSW_RODA_SPOVE"/>
    <property type="match status" value="1"/>
</dbReference>
<proteinExistence type="inferred from homology"/>
<keyword evidence="2" id="KW-0328">Glycosyltransferase</keyword>
<reference evidence="19 20" key="1">
    <citation type="submission" date="2018-06" db="EMBL/GenBank/DDBJ databases">
        <authorList>
            <consortium name="Pathogen Informatics"/>
            <person name="Doyle S."/>
        </authorList>
    </citation>
    <scope>NUCLEOTIDE SEQUENCE [LARGE SCALE GENOMIC DNA]</scope>
    <source>
        <strain evidence="19 20">NCTC13163</strain>
    </source>
</reference>
<keyword evidence="3" id="KW-0808">Transferase</keyword>
<evidence type="ECO:0000256" key="18">
    <source>
        <dbReference type="SAM" id="Phobius"/>
    </source>
</evidence>
<dbReference type="EC" id="2.4.99.28" evidence="14"/>
<feature type="transmembrane region" description="Helical" evidence="18">
    <location>
        <begin position="321"/>
        <end position="340"/>
    </location>
</feature>
<dbReference type="GO" id="GO:0005886">
    <property type="term" value="C:plasma membrane"/>
    <property type="evidence" value="ECO:0007669"/>
    <property type="project" value="TreeGrafter"/>
</dbReference>
<evidence type="ECO:0000256" key="13">
    <source>
        <dbReference type="ARBA" id="ARBA00041418"/>
    </source>
</evidence>
<evidence type="ECO:0000256" key="9">
    <source>
        <dbReference type="ARBA" id="ARBA00032370"/>
    </source>
</evidence>
<feature type="transmembrane region" description="Helical" evidence="18">
    <location>
        <begin position="360"/>
        <end position="381"/>
    </location>
</feature>
<feature type="region of interest" description="Disordered" evidence="17">
    <location>
        <begin position="389"/>
        <end position="411"/>
    </location>
</feature>
<dbReference type="STRING" id="1397694.GCA_000702585_02445"/>
<feature type="compositionally biased region" description="Polar residues" evidence="17">
    <location>
        <begin position="401"/>
        <end position="411"/>
    </location>
</feature>
<comment type="catalytic activity">
    <reaction evidence="15">
        <text>[GlcNAc-(1-&gt;4)-Mur2Ac(oyl-L-Ala-gamma-D-Glu-L-Lys-D-Ala-D-Ala)](n)-di-trans,octa-cis-undecaprenyl diphosphate + beta-D-GlcNAc-(1-&gt;4)-Mur2Ac(oyl-L-Ala-gamma-D-Glu-L-Lys-D-Ala-D-Ala)-di-trans,octa-cis-undecaprenyl diphosphate = [GlcNAc-(1-&gt;4)-Mur2Ac(oyl-L-Ala-gamma-D-Glu-L-Lys-D-Ala-D-Ala)](n+1)-di-trans,octa-cis-undecaprenyl diphosphate + di-trans,octa-cis-undecaprenyl diphosphate + H(+)</text>
        <dbReference type="Rhea" id="RHEA:23708"/>
        <dbReference type="Rhea" id="RHEA-COMP:9602"/>
        <dbReference type="Rhea" id="RHEA-COMP:9603"/>
        <dbReference type="ChEBI" id="CHEBI:15378"/>
        <dbReference type="ChEBI" id="CHEBI:58405"/>
        <dbReference type="ChEBI" id="CHEBI:60033"/>
        <dbReference type="ChEBI" id="CHEBI:78435"/>
        <dbReference type="EC" id="2.4.99.28"/>
    </reaction>
</comment>
<feature type="compositionally biased region" description="Basic and acidic residues" evidence="17">
    <location>
        <begin position="389"/>
        <end position="400"/>
    </location>
</feature>
<evidence type="ECO:0000313" key="19">
    <source>
        <dbReference type="EMBL" id="STO08579.1"/>
    </source>
</evidence>
<feature type="transmembrane region" description="Helical" evidence="18">
    <location>
        <begin position="205"/>
        <end position="223"/>
    </location>
</feature>
<evidence type="ECO:0000256" key="10">
    <source>
        <dbReference type="ARBA" id="ARBA00033270"/>
    </source>
</evidence>
<evidence type="ECO:0000256" key="14">
    <source>
        <dbReference type="ARBA" id="ARBA00044770"/>
    </source>
</evidence>
<evidence type="ECO:0000256" key="5">
    <source>
        <dbReference type="ARBA" id="ARBA00022960"/>
    </source>
</evidence>
<evidence type="ECO:0000256" key="1">
    <source>
        <dbReference type="ARBA" id="ARBA00004141"/>
    </source>
</evidence>
<dbReference type="PANTHER" id="PTHR30474">
    <property type="entry name" value="CELL CYCLE PROTEIN"/>
    <property type="match status" value="1"/>
</dbReference>
<evidence type="ECO:0000256" key="16">
    <source>
        <dbReference type="ARBA" id="ARBA00049966"/>
    </source>
</evidence>
<evidence type="ECO:0000256" key="6">
    <source>
        <dbReference type="ARBA" id="ARBA00022984"/>
    </source>
</evidence>
<comment type="function">
    <text evidence="16">Peptidoglycan polymerase that is essential for cell division.</text>
</comment>
<evidence type="ECO:0000256" key="8">
    <source>
        <dbReference type="ARBA" id="ARBA00023136"/>
    </source>
</evidence>
<feature type="transmembrane region" description="Helical" evidence="18">
    <location>
        <begin position="12"/>
        <end position="31"/>
    </location>
</feature>
<dbReference type="InterPro" id="IPR001182">
    <property type="entry name" value="FtsW/RodA"/>
</dbReference>
<evidence type="ECO:0000256" key="12">
    <source>
        <dbReference type="ARBA" id="ARBA00041185"/>
    </source>
</evidence>
<feature type="transmembrane region" description="Helical" evidence="18">
    <location>
        <begin position="112"/>
        <end position="131"/>
    </location>
</feature>
<dbReference type="GO" id="GO:0008955">
    <property type="term" value="F:peptidoglycan glycosyltransferase activity"/>
    <property type="evidence" value="ECO:0007669"/>
    <property type="project" value="UniProtKB-EC"/>
</dbReference>
<dbReference type="PANTHER" id="PTHR30474:SF2">
    <property type="entry name" value="PEPTIDOGLYCAN GLYCOSYLTRANSFERASE FTSW-RELATED"/>
    <property type="match status" value="1"/>
</dbReference>
<feature type="transmembrane region" description="Helical" evidence="18">
    <location>
        <begin position="73"/>
        <end position="92"/>
    </location>
</feature>
<keyword evidence="4 18" id="KW-0812">Transmembrane</keyword>
<dbReference type="GO" id="GO:0051301">
    <property type="term" value="P:cell division"/>
    <property type="evidence" value="ECO:0007669"/>
    <property type="project" value="UniProtKB-KW"/>
</dbReference>
<gene>
    <name evidence="19" type="primary">ftsW</name>
    <name evidence="19" type="ORF">NCTC13163_01952</name>
</gene>
<sequence length="411" mass="45892">MKTRFQYFDFTLFIAVLMLVGLSSVMIYSASVWNRGDYANSSLFYRQLIYVGIGIFAYLIATMFRYENFRKTHILYGLYFVTVVLLFVTWAMPPLNGARAWLVVGGFTMQPVEIAKFALILLLANYYHQLWNDELKGLPGRIGRAAIVKKGWRAQVGAFFLIPSIYFFLPYAIAINGQPDHGGLFVLGAIMFMIWLAVGAPLRIIVPAILAGIGFVYVMYTFFFTENQVSRINVVFNPFMDPEGYGHQLLMSIISIVHGGLTGVGLGNSYQKYGYLPEPETDYIMSIIAEELGFIGVLVVLALLFFIAFRAINIANHTDNHFAMFVSFGIAAQLMVQTAINIGAMSGWFPGTGVTLPLVSYGGTSLVMTMGILGVLSSISMRNRHREATRRAEVREKSEENVQSSSLHVVR</sequence>
<dbReference type="Proteomes" id="UP000254060">
    <property type="component" value="Unassembled WGS sequence"/>
</dbReference>
<evidence type="ECO:0000256" key="7">
    <source>
        <dbReference type="ARBA" id="ARBA00022989"/>
    </source>
</evidence>
<feature type="transmembrane region" description="Helical" evidence="18">
    <location>
        <begin position="152"/>
        <end position="175"/>
    </location>
</feature>
<keyword evidence="7 18" id="KW-1133">Transmembrane helix</keyword>
<dbReference type="GO" id="GO:0009252">
    <property type="term" value="P:peptidoglycan biosynthetic process"/>
    <property type="evidence" value="ECO:0007669"/>
    <property type="project" value="UniProtKB-KW"/>
</dbReference>
<evidence type="ECO:0000256" key="2">
    <source>
        <dbReference type="ARBA" id="ARBA00022676"/>
    </source>
</evidence>
<dbReference type="OrthoDB" id="9768187at2"/>
<evidence type="ECO:0000256" key="15">
    <source>
        <dbReference type="ARBA" id="ARBA00049902"/>
    </source>
</evidence>
<evidence type="ECO:0000313" key="20">
    <source>
        <dbReference type="Proteomes" id="UP000254060"/>
    </source>
</evidence>
<keyword evidence="19" id="KW-0132">Cell division</keyword>
<dbReference type="GO" id="GO:0015648">
    <property type="term" value="F:lipid-linked peptidoglycan transporter activity"/>
    <property type="evidence" value="ECO:0007669"/>
    <property type="project" value="TreeGrafter"/>
</dbReference>
<name>A0A377FUU7_9BACL</name>
<accession>A0A377FUU7</accession>
<keyword evidence="19" id="KW-0131">Cell cycle</keyword>
<dbReference type="AlphaFoldDB" id="A0A377FUU7"/>
<dbReference type="GO" id="GO:0008360">
    <property type="term" value="P:regulation of cell shape"/>
    <property type="evidence" value="ECO:0007669"/>
    <property type="project" value="UniProtKB-KW"/>
</dbReference>
<comment type="subcellular location">
    <subcellularLocation>
        <location evidence="1">Membrane</location>
        <topology evidence="1">Multi-pass membrane protein</topology>
    </subcellularLocation>
</comment>
<dbReference type="EMBL" id="UGGP01000001">
    <property type="protein sequence ID" value="STO08579.1"/>
    <property type="molecule type" value="Genomic_DNA"/>
</dbReference>
<evidence type="ECO:0000256" key="17">
    <source>
        <dbReference type="SAM" id="MobiDB-lite"/>
    </source>
</evidence>
<feature type="transmembrane region" description="Helical" evidence="18">
    <location>
        <begin position="43"/>
        <end position="61"/>
    </location>
</feature>
<keyword evidence="8 18" id="KW-0472">Membrane</keyword>
<evidence type="ECO:0000256" key="3">
    <source>
        <dbReference type="ARBA" id="ARBA00022679"/>
    </source>
</evidence>
<organism evidence="19 20">
    <name type="scientific">Exiguobacterium aurantiacum</name>
    <dbReference type="NCBI Taxonomy" id="33987"/>
    <lineage>
        <taxon>Bacteria</taxon>
        <taxon>Bacillati</taxon>
        <taxon>Bacillota</taxon>
        <taxon>Bacilli</taxon>
        <taxon>Bacillales</taxon>
        <taxon>Bacillales Family XII. Incertae Sedis</taxon>
        <taxon>Exiguobacterium</taxon>
    </lineage>
</organism>
<evidence type="ECO:0000256" key="4">
    <source>
        <dbReference type="ARBA" id="ARBA00022692"/>
    </source>
</evidence>
<keyword evidence="5" id="KW-0133">Cell shape</keyword>
<evidence type="ECO:0000256" key="11">
    <source>
        <dbReference type="ARBA" id="ARBA00038053"/>
    </source>
</evidence>